<keyword evidence="4 6" id="KW-0472">Membrane</keyword>
<dbReference type="RefSeq" id="WP_124696012.1">
    <property type="nucleotide sequence ID" value="NZ_JBHUFE010000031.1"/>
</dbReference>
<protein>
    <submittedName>
        <fullName evidence="8">DUF1049 domain-containing protein</fullName>
    </submittedName>
</protein>
<dbReference type="Proteomes" id="UP000282529">
    <property type="component" value="Unassembled WGS sequence"/>
</dbReference>
<organism evidence="8 9">
    <name type="scientific">Paenibacillus rhizophilus</name>
    <dbReference type="NCBI Taxonomy" id="1850366"/>
    <lineage>
        <taxon>Bacteria</taxon>
        <taxon>Bacillati</taxon>
        <taxon>Bacillota</taxon>
        <taxon>Bacilli</taxon>
        <taxon>Bacillales</taxon>
        <taxon>Paenibacillaceae</taxon>
        <taxon>Paenibacillus</taxon>
    </lineage>
</organism>
<keyword evidence="9" id="KW-1185">Reference proteome</keyword>
<evidence type="ECO:0000256" key="6">
    <source>
        <dbReference type="SAM" id="Phobius"/>
    </source>
</evidence>
<evidence type="ECO:0000259" key="7">
    <source>
        <dbReference type="Pfam" id="PF06305"/>
    </source>
</evidence>
<feature type="coiled-coil region" evidence="5">
    <location>
        <begin position="64"/>
        <end position="91"/>
    </location>
</feature>
<comment type="caution">
    <text evidence="8">The sequence shown here is derived from an EMBL/GenBank/DDBJ whole genome shotgun (WGS) entry which is preliminary data.</text>
</comment>
<name>A0A3N9Q1B4_9BACL</name>
<dbReference type="PANTHER" id="PTHR41335:SF1">
    <property type="entry name" value="MEMBRANE PROTEIN"/>
    <property type="match status" value="1"/>
</dbReference>
<dbReference type="AlphaFoldDB" id="A0A3N9Q1B4"/>
<dbReference type="PANTHER" id="PTHR41335">
    <property type="entry name" value="MEMBRANE PROTEIN-RELATED"/>
    <property type="match status" value="1"/>
</dbReference>
<evidence type="ECO:0000256" key="1">
    <source>
        <dbReference type="ARBA" id="ARBA00022475"/>
    </source>
</evidence>
<gene>
    <name evidence="8" type="ORF">EH198_13340</name>
</gene>
<dbReference type="GO" id="GO:0005886">
    <property type="term" value="C:plasma membrane"/>
    <property type="evidence" value="ECO:0007669"/>
    <property type="project" value="InterPro"/>
</dbReference>
<dbReference type="Pfam" id="PF06305">
    <property type="entry name" value="LapA_dom"/>
    <property type="match status" value="1"/>
</dbReference>
<proteinExistence type="predicted"/>
<dbReference type="OrthoDB" id="2990728at2"/>
<keyword evidence="5" id="KW-0175">Coiled coil</keyword>
<keyword evidence="1" id="KW-1003">Cell membrane</keyword>
<evidence type="ECO:0000256" key="4">
    <source>
        <dbReference type="ARBA" id="ARBA00023136"/>
    </source>
</evidence>
<evidence type="ECO:0000256" key="3">
    <source>
        <dbReference type="ARBA" id="ARBA00022989"/>
    </source>
</evidence>
<sequence length="110" mass="11899">MRMQWSIIFGLIFALLIALFAVINVDPVQVNFGFSIVSLPLILVILSCALIGGVIVGSYGIFRQYKQQRKIKSLTAELAQAQERIAGLEAANTAVTVPDSPLSEGTTTFN</sequence>
<keyword evidence="3 6" id="KW-1133">Transmembrane helix</keyword>
<evidence type="ECO:0000256" key="2">
    <source>
        <dbReference type="ARBA" id="ARBA00022692"/>
    </source>
</evidence>
<dbReference type="EMBL" id="RQPI01000006">
    <property type="protein sequence ID" value="RQW11286.1"/>
    <property type="molecule type" value="Genomic_DNA"/>
</dbReference>
<evidence type="ECO:0000256" key="5">
    <source>
        <dbReference type="SAM" id="Coils"/>
    </source>
</evidence>
<keyword evidence="2 6" id="KW-0812">Transmembrane</keyword>
<feature type="domain" description="Lipopolysaccharide assembly protein A" evidence="7">
    <location>
        <begin position="24"/>
        <end position="85"/>
    </location>
</feature>
<dbReference type="InterPro" id="IPR010445">
    <property type="entry name" value="LapA_dom"/>
</dbReference>
<feature type="transmembrane region" description="Helical" evidence="6">
    <location>
        <begin position="41"/>
        <end position="62"/>
    </location>
</feature>
<evidence type="ECO:0000313" key="9">
    <source>
        <dbReference type="Proteomes" id="UP000282529"/>
    </source>
</evidence>
<reference evidence="8 9" key="1">
    <citation type="submission" date="2018-11" db="EMBL/GenBank/DDBJ databases">
        <title>Genome sequence of strain 7197.</title>
        <authorList>
            <person name="Gao J."/>
            <person name="Sun J."/>
        </authorList>
    </citation>
    <scope>NUCLEOTIDE SEQUENCE [LARGE SCALE GENOMIC DNA]</scope>
    <source>
        <strain evidence="8 9">7197</strain>
    </source>
</reference>
<accession>A0A3N9Q1B4</accession>
<evidence type="ECO:0000313" key="8">
    <source>
        <dbReference type="EMBL" id="RQW11286.1"/>
    </source>
</evidence>